<keyword evidence="5" id="KW-0472">Membrane</keyword>
<organism evidence="7 8">
    <name type="scientific">Iodidimonas muriae</name>
    <dbReference type="NCBI Taxonomy" id="261467"/>
    <lineage>
        <taxon>Bacteria</taxon>
        <taxon>Pseudomonadati</taxon>
        <taxon>Pseudomonadota</taxon>
        <taxon>Alphaproteobacteria</taxon>
        <taxon>Iodidimonadales</taxon>
        <taxon>Iodidimonadaceae</taxon>
        <taxon>Iodidimonas</taxon>
    </lineage>
</organism>
<keyword evidence="8" id="KW-1185">Reference proteome</keyword>
<dbReference type="SUPFAM" id="SSF48435">
    <property type="entry name" value="Bacterial muramidases"/>
    <property type="match status" value="1"/>
</dbReference>
<feature type="domain" description="Transglycosylase SLT" evidence="6">
    <location>
        <begin position="446"/>
        <end position="551"/>
    </location>
</feature>
<protein>
    <submittedName>
        <fullName evidence="7">Lytic transglycosylase</fullName>
    </submittedName>
</protein>
<dbReference type="Gene3D" id="1.25.20.10">
    <property type="entry name" value="Bacterial muramidases"/>
    <property type="match status" value="1"/>
</dbReference>
<keyword evidence="5" id="KW-1133">Transmembrane helix</keyword>
<dbReference type="InterPro" id="IPR008258">
    <property type="entry name" value="Transglycosylase_SLT_dom_1"/>
</dbReference>
<sequence>MPDQSFDPAFRRSCFGILKRFSAVFLATAMVMAAPYAPAWANDTSKTTGTSSPAVLTGNGALYTTPSILGPDDQALYRSIFDLQADGKWRQADALIKELENPILMGHVLFQRYMHPTAYRSRYAELRDWMAAYADHPDATRIYKLAKKRQGNAAAPKKPVPARGIYGSAPQRPSLPKAPKRSAATKKMVADFFKIVDRQMRRRNPDRAEKRYWAMERLNILAPHEAAKALGKVTFAHFFDGNDHKALLLAKMATDLSPDYAEDARWYGGLAAWRYGDCATALDLFAGISQSPMAGSWRRSAGAYWAARSAQSCSQFKAVTAYLRLAAKERETFYGLIAMRQLALDPGYDWTVPPPDDAQLKTILKNASVRRAIALVEIGESLRADLELRLALGRSNRKDWPVLAAFAAQLKLPASQLRVARALRDADLPIALHYPLPDWAPDGGFTVDRAIVFAFMRQESQFSSRALSHVGASGLMQVMPETASYLTGDSSLKWKRSRLYDPDFNMALGQSYIEHLADLSVVEGNLFMLAAAYNAGPGNLSRWRRKTDYRNDPLLFIESLPARQTRTFIGNVMSNLWLYRMQMGQPTPSLDAVASNVWPVYETLDNAAPHRFADSSPAHTTRAEIHAGN</sequence>
<dbReference type="Gene3D" id="1.10.530.10">
    <property type="match status" value="1"/>
</dbReference>
<dbReference type="PANTHER" id="PTHR37423:SF2">
    <property type="entry name" value="MEMBRANE-BOUND LYTIC MUREIN TRANSGLYCOSYLASE C"/>
    <property type="match status" value="1"/>
</dbReference>
<dbReference type="Pfam" id="PF01464">
    <property type="entry name" value="SLT"/>
    <property type="match status" value="1"/>
</dbReference>
<name>A0ABQ2L5V9_9PROT</name>
<comment type="similarity">
    <text evidence="1">Belongs to the transglycosylase Slt family.</text>
</comment>
<keyword evidence="5" id="KW-0812">Transmembrane</keyword>
<dbReference type="Proteomes" id="UP000602381">
    <property type="component" value="Unassembled WGS sequence"/>
</dbReference>
<dbReference type="PANTHER" id="PTHR37423">
    <property type="entry name" value="SOLUBLE LYTIC MUREIN TRANSGLYCOSYLASE-RELATED"/>
    <property type="match status" value="1"/>
</dbReference>
<dbReference type="InterPro" id="IPR023346">
    <property type="entry name" value="Lysozyme-like_dom_sf"/>
</dbReference>
<evidence type="ECO:0000256" key="5">
    <source>
        <dbReference type="SAM" id="Phobius"/>
    </source>
</evidence>
<evidence type="ECO:0000313" key="8">
    <source>
        <dbReference type="Proteomes" id="UP000602381"/>
    </source>
</evidence>
<dbReference type="CDD" id="cd13401">
    <property type="entry name" value="Slt70-like"/>
    <property type="match status" value="1"/>
</dbReference>
<feature type="transmembrane region" description="Helical" evidence="5">
    <location>
        <begin position="21"/>
        <end position="41"/>
    </location>
</feature>
<evidence type="ECO:0000259" key="6">
    <source>
        <dbReference type="Pfam" id="PF01464"/>
    </source>
</evidence>
<feature type="region of interest" description="Disordered" evidence="4">
    <location>
        <begin position="150"/>
        <end position="183"/>
    </location>
</feature>
<dbReference type="EMBL" id="BMOV01000001">
    <property type="protein sequence ID" value="GGO04373.1"/>
    <property type="molecule type" value="Genomic_DNA"/>
</dbReference>
<comment type="caution">
    <text evidence="7">The sequence shown here is derived from an EMBL/GenBank/DDBJ whole genome shotgun (WGS) entry which is preliminary data.</text>
</comment>
<evidence type="ECO:0000256" key="3">
    <source>
        <dbReference type="ARBA" id="ARBA00022729"/>
    </source>
</evidence>
<evidence type="ECO:0000256" key="1">
    <source>
        <dbReference type="ARBA" id="ARBA00007734"/>
    </source>
</evidence>
<dbReference type="RefSeq" id="WP_188873283.1">
    <property type="nucleotide sequence ID" value="NZ_BMOV01000001.1"/>
</dbReference>
<dbReference type="InterPro" id="IPR008939">
    <property type="entry name" value="Lytic_TGlycosylase_superhlx_U"/>
</dbReference>
<accession>A0ABQ2L5V9</accession>
<comment type="similarity">
    <text evidence="2">Belongs to the virb1 family.</text>
</comment>
<gene>
    <name evidence="7" type="ORF">GCM10007972_00690</name>
</gene>
<evidence type="ECO:0000313" key="7">
    <source>
        <dbReference type="EMBL" id="GGO04373.1"/>
    </source>
</evidence>
<dbReference type="SUPFAM" id="SSF53955">
    <property type="entry name" value="Lysozyme-like"/>
    <property type="match status" value="1"/>
</dbReference>
<evidence type="ECO:0000256" key="2">
    <source>
        <dbReference type="ARBA" id="ARBA00009387"/>
    </source>
</evidence>
<keyword evidence="3" id="KW-0732">Signal</keyword>
<evidence type="ECO:0000256" key="4">
    <source>
        <dbReference type="SAM" id="MobiDB-lite"/>
    </source>
</evidence>
<proteinExistence type="inferred from homology"/>
<reference evidence="8" key="1">
    <citation type="journal article" date="2019" name="Int. J. Syst. Evol. Microbiol.">
        <title>The Global Catalogue of Microorganisms (GCM) 10K type strain sequencing project: providing services to taxonomists for standard genome sequencing and annotation.</title>
        <authorList>
            <consortium name="The Broad Institute Genomics Platform"/>
            <consortium name="The Broad Institute Genome Sequencing Center for Infectious Disease"/>
            <person name="Wu L."/>
            <person name="Ma J."/>
        </authorList>
    </citation>
    <scope>NUCLEOTIDE SEQUENCE [LARGE SCALE GENOMIC DNA]</scope>
    <source>
        <strain evidence="8">JCM 17843</strain>
    </source>
</reference>